<sequence length="123" mass="13439">MSHVRVKVSFDYFDNDNGLLNDVVDFSLYQIQQGLDASFGRLFNFNSATSNGTDGFPNEIDVNLSSVPSRIFTLLGAPISGRSRGTEPEIFGHFANFSDSPDFSIIWLVVVPVPVPVPDASLP</sequence>
<dbReference type="AlphaFoldDB" id="A0A915LB25"/>
<organism evidence="1 2">
    <name type="scientific">Romanomermis culicivorax</name>
    <name type="common">Nematode worm</name>
    <dbReference type="NCBI Taxonomy" id="13658"/>
    <lineage>
        <taxon>Eukaryota</taxon>
        <taxon>Metazoa</taxon>
        <taxon>Ecdysozoa</taxon>
        <taxon>Nematoda</taxon>
        <taxon>Enoplea</taxon>
        <taxon>Dorylaimia</taxon>
        <taxon>Mermithida</taxon>
        <taxon>Mermithoidea</taxon>
        <taxon>Mermithidae</taxon>
        <taxon>Romanomermis</taxon>
    </lineage>
</organism>
<dbReference type="Proteomes" id="UP000887565">
    <property type="component" value="Unplaced"/>
</dbReference>
<reference evidence="2" key="1">
    <citation type="submission" date="2022-11" db="UniProtKB">
        <authorList>
            <consortium name="WormBaseParasite"/>
        </authorList>
    </citation>
    <scope>IDENTIFICATION</scope>
</reference>
<accession>A0A915LB25</accession>
<evidence type="ECO:0000313" key="1">
    <source>
        <dbReference type="Proteomes" id="UP000887565"/>
    </source>
</evidence>
<protein>
    <submittedName>
        <fullName evidence="2">Uncharacterized protein</fullName>
    </submittedName>
</protein>
<evidence type="ECO:0000313" key="2">
    <source>
        <dbReference type="WBParaSite" id="nRc.2.0.1.t48335-RA"/>
    </source>
</evidence>
<name>A0A915LB25_ROMCU</name>
<keyword evidence="1" id="KW-1185">Reference proteome</keyword>
<proteinExistence type="predicted"/>
<dbReference type="WBParaSite" id="nRc.2.0.1.t48335-RA">
    <property type="protein sequence ID" value="nRc.2.0.1.t48335-RA"/>
    <property type="gene ID" value="nRc.2.0.1.g48335"/>
</dbReference>